<dbReference type="InterPro" id="IPR036938">
    <property type="entry name" value="PAP2/HPO_sf"/>
</dbReference>
<feature type="transmembrane region" description="Helical" evidence="1">
    <location>
        <begin position="165"/>
        <end position="186"/>
    </location>
</feature>
<organism evidence="3 4">
    <name type="scientific">Sutcliffiella cohnii</name>
    <dbReference type="NCBI Taxonomy" id="33932"/>
    <lineage>
        <taxon>Bacteria</taxon>
        <taxon>Bacillati</taxon>
        <taxon>Bacillota</taxon>
        <taxon>Bacilli</taxon>
        <taxon>Bacillales</taxon>
        <taxon>Bacillaceae</taxon>
        <taxon>Sutcliffiella</taxon>
    </lineage>
</organism>
<evidence type="ECO:0000313" key="3">
    <source>
        <dbReference type="EMBL" id="AST90497.1"/>
    </source>
</evidence>
<evidence type="ECO:0000313" key="4">
    <source>
        <dbReference type="Proteomes" id="UP000215224"/>
    </source>
</evidence>
<feature type="transmembrane region" description="Helical" evidence="1">
    <location>
        <begin position="133"/>
        <end position="153"/>
    </location>
</feature>
<accession>A0A223KM82</accession>
<dbReference type="EMBL" id="CP018866">
    <property type="protein sequence ID" value="AST90497.1"/>
    <property type="molecule type" value="Genomic_DNA"/>
</dbReference>
<dbReference type="PANTHER" id="PTHR14969:SF13">
    <property type="entry name" value="AT30094P"/>
    <property type="match status" value="1"/>
</dbReference>
<dbReference type="AlphaFoldDB" id="A0A223KM82"/>
<keyword evidence="1" id="KW-1133">Transmembrane helix</keyword>
<dbReference type="Proteomes" id="UP000215224">
    <property type="component" value="Chromosome"/>
</dbReference>
<evidence type="ECO:0000256" key="1">
    <source>
        <dbReference type="SAM" id="Phobius"/>
    </source>
</evidence>
<protein>
    <recommendedName>
        <fullName evidence="2">Phosphatidic acid phosphatase type 2/haloperoxidase domain-containing protein</fullName>
    </recommendedName>
</protein>
<feature type="transmembrane region" description="Helical" evidence="1">
    <location>
        <begin position="41"/>
        <end position="59"/>
    </location>
</feature>
<dbReference type="CDD" id="cd03392">
    <property type="entry name" value="PAP2_like_2"/>
    <property type="match status" value="1"/>
</dbReference>
<name>A0A223KM82_9BACI</name>
<dbReference type="SUPFAM" id="SSF48317">
    <property type="entry name" value="Acid phosphatase/Vanadium-dependent haloperoxidase"/>
    <property type="match status" value="1"/>
</dbReference>
<dbReference type="PANTHER" id="PTHR14969">
    <property type="entry name" value="SPHINGOSINE-1-PHOSPHATE PHOSPHOHYDROLASE"/>
    <property type="match status" value="1"/>
</dbReference>
<dbReference type="RefSeq" id="WP_066420905.1">
    <property type="nucleotide sequence ID" value="NZ_CP018866.1"/>
</dbReference>
<dbReference type="STRING" id="1314751.GCA_001591425_04551"/>
<dbReference type="Gene3D" id="1.20.144.10">
    <property type="entry name" value="Phosphatidic acid phosphatase type 2/haloperoxidase"/>
    <property type="match status" value="1"/>
</dbReference>
<keyword evidence="4" id="KW-1185">Reference proteome</keyword>
<keyword evidence="1" id="KW-0472">Membrane</keyword>
<dbReference type="Pfam" id="PF01569">
    <property type="entry name" value="PAP2"/>
    <property type="match status" value="1"/>
</dbReference>
<sequence length="220" mass="24678">MQTEREVKSTSEWRWMKPIAIIGLIGVFVWSLFFVIGEKTFFYDVWIQGIVSIIATEGVRGFFELFTILGDKQGVIPILIISLLLIWWKKKDYLGMAVLTVGVIVVNELNKFIKDTTGRERPMTGPGAESLSFPSGHAMVGLFFYGLLTYLIVQYTKGKISSSVIVTIGALFIFLLGFSRLILNYHYPSDVIAGYAAGTLCLLAATTIYHSLQVKFTKRK</sequence>
<feature type="domain" description="Phosphatidic acid phosphatase type 2/haloperoxidase" evidence="2">
    <location>
        <begin position="94"/>
        <end position="206"/>
    </location>
</feature>
<gene>
    <name evidence="3" type="ORF">BC6307_04000</name>
</gene>
<reference evidence="3 4" key="1">
    <citation type="submission" date="2016-12" db="EMBL/GenBank/DDBJ databases">
        <title>The whole genome sequencing and assembly of Bacillus cohnii DSM 6307T strain.</title>
        <authorList>
            <person name="Lee Y.-J."/>
            <person name="Yi H."/>
            <person name="Bahn Y.-S."/>
            <person name="Kim J.F."/>
            <person name="Lee D.-W."/>
        </authorList>
    </citation>
    <scope>NUCLEOTIDE SEQUENCE [LARGE SCALE GENOMIC DNA]</scope>
    <source>
        <strain evidence="3 4">DSM 6307</strain>
    </source>
</reference>
<dbReference type="SMART" id="SM00014">
    <property type="entry name" value="acidPPc"/>
    <property type="match status" value="1"/>
</dbReference>
<dbReference type="KEGG" id="bcoh:BC6307_04000"/>
<keyword evidence="1" id="KW-0812">Transmembrane</keyword>
<evidence type="ECO:0000259" key="2">
    <source>
        <dbReference type="SMART" id="SM00014"/>
    </source>
</evidence>
<feature type="transmembrane region" description="Helical" evidence="1">
    <location>
        <begin position="65"/>
        <end position="86"/>
    </location>
</feature>
<dbReference type="InterPro" id="IPR000326">
    <property type="entry name" value="PAP2/HPO"/>
</dbReference>
<feature type="transmembrane region" description="Helical" evidence="1">
    <location>
        <begin position="15"/>
        <end position="34"/>
    </location>
</feature>
<proteinExistence type="predicted"/>
<feature type="transmembrane region" description="Helical" evidence="1">
    <location>
        <begin position="192"/>
        <end position="212"/>
    </location>
</feature>